<reference evidence="2 3" key="1">
    <citation type="submission" date="2015-11" db="EMBL/GenBank/DDBJ databases">
        <title>Genomic analysis of 38 Legionella species identifies large and diverse effector repertoires.</title>
        <authorList>
            <person name="Burstein D."/>
            <person name="Amaro F."/>
            <person name="Zusman T."/>
            <person name="Lifshitz Z."/>
            <person name="Cohen O."/>
            <person name="Gilbert J.A."/>
            <person name="Pupko T."/>
            <person name="Shuman H.A."/>
            <person name="Segal G."/>
        </authorList>
    </citation>
    <scope>NUCLEOTIDE SEQUENCE [LARGE SCALE GENOMIC DNA]</scope>
    <source>
        <strain evidence="2 3">ATCC 43878</strain>
    </source>
</reference>
<dbReference type="InterPro" id="IPR037176">
    <property type="entry name" value="Osmotin/thaumatin-like_sf"/>
</dbReference>
<dbReference type="AlphaFoldDB" id="A0A0W0S4G6"/>
<dbReference type="Pfam" id="PF00314">
    <property type="entry name" value="Thaumatin"/>
    <property type="match status" value="1"/>
</dbReference>
<name>A0A0W0S4G6_9GAMM</name>
<evidence type="ECO:0000256" key="1">
    <source>
        <dbReference type="SAM" id="SignalP"/>
    </source>
</evidence>
<dbReference type="RefSeq" id="WP_058442273.1">
    <property type="nucleotide sequence ID" value="NZ_CAAAHU010000018.1"/>
</dbReference>
<proteinExistence type="predicted"/>
<organism evidence="2 3">
    <name type="scientific">Legionella brunensis</name>
    <dbReference type="NCBI Taxonomy" id="29422"/>
    <lineage>
        <taxon>Bacteria</taxon>
        <taxon>Pseudomonadati</taxon>
        <taxon>Pseudomonadota</taxon>
        <taxon>Gammaproteobacteria</taxon>
        <taxon>Legionellales</taxon>
        <taxon>Legionellaceae</taxon>
        <taxon>Legionella</taxon>
    </lineage>
</organism>
<comment type="caution">
    <text evidence="2">The sequence shown here is derived from an EMBL/GenBank/DDBJ whole genome shotgun (WGS) entry which is preliminary data.</text>
</comment>
<dbReference type="Gene3D" id="2.60.110.10">
    <property type="entry name" value="Thaumatin"/>
    <property type="match status" value="2"/>
</dbReference>
<dbReference type="SUPFAM" id="SSF49870">
    <property type="entry name" value="Osmotin, thaumatin-like protein"/>
    <property type="match status" value="1"/>
</dbReference>
<protein>
    <submittedName>
        <fullName evidence="2">Thaumatin domain-containing protein</fullName>
    </submittedName>
</protein>
<dbReference type="PATRIC" id="fig|29422.6.peg.2430"/>
<dbReference type="Proteomes" id="UP000054742">
    <property type="component" value="Unassembled WGS sequence"/>
</dbReference>
<accession>A0A0W0S4G6</accession>
<dbReference type="InterPro" id="IPR001938">
    <property type="entry name" value="Thaumatin"/>
</dbReference>
<keyword evidence="1" id="KW-0732">Signal</keyword>
<feature type="signal peptide" evidence="1">
    <location>
        <begin position="1"/>
        <end position="21"/>
    </location>
</feature>
<dbReference type="PROSITE" id="PS51367">
    <property type="entry name" value="THAUMATIN_2"/>
    <property type="match status" value="1"/>
</dbReference>
<evidence type="ECO:0000313" key="2">
    <source>
        <dbReference type="EMBL" id="KTC77988.1"/>
    </source>
</evidence>
<feature type="chain" id="PRO_5006911608" evidence="1">
    <location>
        <begin position="22"/>
        <end position="572"/>
    </location>
</feature>
<gene>
    <name evidence="2" type="ORF">Lbru_2280</name>
</gene>
<dbReference type="EMBL" id="LNXV01000033">
    <property type="protein sequence ID" value="KTC77988.1"/>
    <property type="molecule type" value="Genomic_DNA"/>
</dbReference>
<dbReference type="STRING" id="29422.Lbru_2280"/>
<sequence length="572" mass="60484">MKFFVTLISVVVSLFSSNTWAQPGPSLFIATYPQKLTVSYGANHQPVQLQYTIVSNLPGKSQTLSKFEFASRTPNSRIIVSSITNTCQSVLQPQGPKGVCTVNVNVQVSGIQYPSHSALPIAPYHLQFTYGSGRGTTMVSKPINFQFATGASIPTAARTFTFKNYCNYAVWLGISGGATNSIKPVIAKDLQSCKDTVRSSDCYPGSTCVPVGSGVNHCFWKNPVPTGGNYQLAKNGSATVSFPVYDNGIDAQWSGGVAGRTNCTSTGCDTGDCNGGAASGHNGACKVATGFNAPVSTAEFTLLGALPLVYSNTAQGNTDVDTYDVTVINGVTTPISMKPANGVWGGRAKPYRCGVPGASTNTQSSAACEWSSFNPPNSKAYLWVKFQSSAIENECLNTNCTQGKSCGASFNPGSGGKVVKNVCGQALGFWTADAFCAKDATFQDSRIGVNCSARLASPDSQYTQAQLYGCSTGIFKNSCYTTGAVSGSCCGCVDWNTLGINVPAPPITQSCNGIKTENWVTVSQPKLEWLKDACSNAYVYPYDDASSTFTCQKLNSQDINQVNYVISFCPQT</sequence>
<evidence type="ECO:0000313" key="3">
    <source>
        <dbReference type="Proteomes" id="UP000054742"/>
    </source>
</evidence>
<dbReference type="PANTHER" id="PTHR31048">
    <property type="entry name" value="OS03G0233200 PROTEIN"/>
    <property type="match status" value="1"/>
</dbReference>
<keyword evidence="3" id="KW-1185">Reference proteome</keyword>